<protein>
    <submittedName>
        <fullName evidence="1">Uncharacterized protein</fullName>
    </submittedName>
</protein>
<accession>A0A7W6K776</accession>
<dbReference type="Proteomes" id="UP000584824">
    <property type="component" value="Unassembled WGS sequence"/>
</dbReference>
<dbReference type="AlphaFoldDB" id="A0A7W6K776"/>
<gene>
    <name evidence="1" type="ORF">GGQ66_003859</name>
</gene>
<name>A0A7W6K776_9HYPH</name>
<sequence length="53" mass="5942">MAIPICALGEQERMNTTCWRFASHYRPDFEDSVVPKIKASFVSLEAVSLLVIA</sequence>
<keyword evidence="2" id="KW-1185">Reference proteome</keyword>
<dbReference type="EMBL" id="JACIDU010000019">
    <property type="protein sequence ID" value="MBB4105272.1"/>
    <property type="molecule type" value="Genomic_DNA"/>
</dbReference>
<proteinExistence type="predicted"/>
<reference evidence="1 2" key="1">
    <citation type="submission" date="2020-08" db="EMBL/GenBank/DDBJ databases">
        <title>Genomic Encyclopedia of Type Strains, Phase IV (KMG-IV): sequencing the most valuable type-strain genomes for metagenomic binning, comparative biology and taxonomic classification.</title>
        <authorList>
            <person name="Goeker M."/>
        </authorList>
    </citation>
    <scope>NUCLEOTIDE SEQUENCE [LARGE SCALE GENOMIC DNA]</scope>
    <source>
        <strain evidence="1 2">DSM 26385</strain>
    </source>
</reference>
<evidence type="ECO:0000313" key="1">
    <source>
        <dbReference type="EMBL" id="MBB4105272.1"/>
    </source>
</evidence>
<comment type="caution">
    <text evidence="1">The sequence shown here is derived from an EMBL/GenBank/DDBJ whole genome shotgun (WGS) entry which is preliminary data.</text>
</comment>
<evidence type="ECO:0000313" key="2">
    <source>
        <dbReference type="Proteomes" id="UP000584824"/>
    </source>
</evidence>
<organism evidence="1 2">
    <name type="scientific">Allorhizobium borbori</name>
    <dbReference type="NCBI Taxonomy" id="485907"/>
    <lineage>
        <taxon>Bacteria</taxon>
        <taxon>Pseudomonadati</taxon>
        <taxon>Pseudomonadota</taxon>
        <taxon>Alphaproteobacteria</taxon>
        <taxon>Hyphomicrobiales</taxon>
        <taxon>Rhizobiaceae</taxon>
        <taxon>Rhizobium/Agrobacterium group</taxon>
        <taxon>Allorhizobium</taxon>
    </lineage>
</organism>